<keyword evidence="2" id="KW-0812">Transmembrane</keyword>
<dbReference type="RefSeq" id="WP_190859271.1">
    <property type="nucleotide sequence ID" value="NZ_JACXIY010000008.1"/>
</dbReference>
<keyword evidence="2" id="KW-1133">Transmembrane helix</keyword>
<organism evidence="3 4">
    <name type="scientific">Paenibacillus arenilitoris</name>
    <dbReference type="NCBI Taxonomy" id="2772299"/>
    <lineage>
        <taxon>Bacteria</taxon>
        <taxon>Bacillati</taxon>
        <taxon>Bacillota</taxon>
        <taxon>Bacilli</taxon>
        <taxon>Bacillales</taxon>
        <taxon>Paenibacillaceae</taxon>
        <taxon>Paenibacillus</taxon>
    </lineage>
</organism>
<keyword evidence="4" id="KW-1185">Reference proteome</keyword>
<feature type="transmembrane region" description="Helical" evidence="2">
    <location>
        <begin position="338"/>
        <end position="356"/>
    </location>
</feature>
<dbReference type="AlphaFoldDB" id="A0A927CL39"/>
<feature type="transmembrane region" description="Helical" evidence="2">
    <location>
        <begin position="362"/>
        <end position="380"/>
    </location>
</feature>
<comment type="caution">
    <text evidence="3">The sequence shown here is derived from an EMBL/GenBank/DDBJ whole genome shotgun (WGS) entry which is preliminary data.</text>
</comment>
<dbReference type="Proteomes" id="UP000632125">
    <property type="component" value="Unassembled WGS sequence"/>
</dbReference>
<evidence type="ECO:0000313" key="3">
    <source>
        <dbReference type="EMBL" id="MBD2868161.1"/>
    </source>
</evidence>
<keyword evidence="2" id="KW-0472">Membrane</keyword>
<gene>
    <name evidence="3" type="ORF">IDH41_06215</name>
</gene>
<feature type="compositionally biased region" description="Polar residues" evidence="1">
    <location>
        <begin position="18"/>
        <end position="34"/>
    </location>
</feature>
<sequence length="489" mass="50197">MANQAIQKKKSTYRESIKSTPGQPSVTAEFSQRPASPAGLLQLQRSAGNRAAQSVLQMAGGEAKSEVGSQAITSWLKSEAAKDKKTDLFAFFEGLSPMTQKIAVNLFAGGSGAPSLAKAKKNMTGLLGFSVDWDKFSTIVRTLQGKDTKNYNEDTERDYVTYAATGAAASVGASSAAATSVSEAQSLFGASNEGALGAVTDLGPASAALSGITSGMQIYNAAQNHDAALGTHDKAQNIVAEGGGGVADLARFGATGVVNTQKFLGAATSTAATAAAGAAGVAGGAAYMVSGIAGAYTHNKRMGNLTEIEKNAAGKDEQLGLAAGIGASTQRLNRNKSAATAVKGAAMIVGGGLLLASAATPVGWLLLGAAGAIGGVAAVYKFYKKRARKEEVVDRFLRVDDKLAEMQAADPQAKPDRAKVRATLLQKRGFNSVAQCYSQIITDLAHTIHKKGVIGSEPEYVSLIRNIGLTADAAKGTPKVELIAKKLHT</sequence>
<proteinExistence type="predicted"/>
<feature type="region of interest" description="Disordered" evidence="1">
    <location>
        <begin position="1"/>
        <end position="37"/>
    </location>
</feature>
<evidence type="ECO:0000256" key="1">
    <source>
        <dbReference type="SAM" id="MobiDB-lite"/>
    </source>
</evidence>
<dbReference type="EMBL" id="JACXIY010000008">
    <property type="protein sequence ID" value="MBD2868161.1"/>
    <property type="molecule type" value="Genomic_DNA"/>
</dbReference>
<evidence type="ECO:0000256" key="2">
    <source>
        <dbReference type="SAM" id="Phobius"/>
    </source>
</evidence>
<evidence type="ECO:0000313" key="4">
    <source>
        <dbReference type="Proteomes" id="UP000632125"/>
    </source>
</evidence>
<protein>
    <submittedName>
        <fullName evidence="3">Uncharacterized protein</fullName>
    </submittedName>
</protein>
<reference evidence="3" key="1">
    <citation type="submission" date="2020-09" db="EMBL/GenBank/DDBJ databases">
        <title>A novel bacterium of genus Paenibacillus, isolated from South China Sea.</title>
        <authorList>
            <person name="Huang H."/>
            <person name="Mo K."/>
            <person name="Hu Y."/>
        </authorList>
    </citation>
    <scope>NUCLEOTIDE SEQUENCE</scope>
    <source>
        <strain evidence="3">IB182493</strain>
    </source>
</reference>
<name>A0A927CL39_9BACL</name>
<accession>A0A927CL39</accession>